<feature type="transmembrane region" description="Helical" evidence="1">
    <location>
        <begin position="138"/>
        <end position="159"/>
    </location>
</feature>
<gene>
    <name evidence="2" type="ORF">JFN93_21465</name>
</gene>
<sequence length="420" mass="46029">MKRFLNVLWAALSSRALTPVVIGFFFLAYIVIAFFTEEALITLIGLTGHSLLLGMVVALLPLNAACRIVAEALRFRKGRRLLTRPETEPDPALFDEVVALDPSPAPSLADFQKRLAAAGYRSRMVGERLAAWRGVSLAPVRVVFLAAVFCLFAGILISVQGRVVSRQSIIEGEPLPTVTGNGGVVERITLQDGTGSILRKELIIKVGAGGQGGAREFGIYPPGLMDGAFVYPRYLGVAMEYQFSAPDLPLFRRAVVLPLYPPGREATEELSGSPYRITYVVERPEDGSDPYATGKFNLGFKLIKGGDVVLTGRVPGGGEFVRDGYRLAIPDARRMVVTDYVRDYGVILIWWAGFLFLFGILAWLPMRLLAPRREMFFTPDGGSVRGWSRSEGRGRKHAAIFHEILDLIATPRSAATQVEE</sequence>
<keyword evidence="1" id="KW-0472">Membrane</keyword>
<evidence type="ECO:0008006" key="4">
    <source>
        <dbReference type="Google" id="ProtNLM"/>
    </source>
</evidence>
<organism evidence="2 3">
    <name type="scientific">Geomesophilobacter sediminis</name>
    <dbReference type="NCBI Taxonomy" id="2798584"/>
    <lineage>
        <taxon>Bacteria</taxon>
        <taxon>Pseudomonadati</taxon>
        <taxon>Thermodesulfobacteriota</taxon>
        <taxon>Desulfuromonadia</taxon>
        <taxon>Geobacterales</taxon>
        <taxon>Geobacteraceae</taxon>
        <taxon>Geomesophilobacter</taxon>
    </lineage>
</organism>
<feature type="transmembrane region" description="Helical" evidence="1">
    <location>
        <begin position="344"/>
        <end position="364"/>
    </location>
</feature>
<proteinExistence type="predicted"/>
<name>A0A8J7SCN5_9BACT</name>
<dbReference type="AlphaFoldDB" id="A0A8J7SCN5"/>
<dbReference type="Proteomes" id="UP000636888">
    <property type="component" value="Unassembled WGS sequence"/>
</dbReference>
<keyword evidence="1" id="KW-1133">Transmembrane helix</keyword>
<dbReference type="RefSeq" id="WP_199386205.1">
    <property type="nucleotide sequence ID" value="NZ_JAEMHM010000022.1"/>
</dbReference>
<accession>A0A8J7SCN5</accession>
<protein>
    <recommendedName>
        <fullName evidence="4">ResB-like domain-containing protein</fullName>
    </recommendedName>
</protein>
<evidence type="ECO:0000256" key="1">
    <source>
        <dbReference type="SAM" id="Phobius"/>
    </source>
</evidence>
<comment type="caution">
    <text evidence="2">The sequence shown here is derived from an EMBL/GenBank/DDBJ whole genome shotgun (WGS) entry which is preliminary data.</text>
</comment>
<feature type="transmembrane region" description="Helical" evidence="1">
    <location>
        <begin position="12"/>
        <end position="35"/>
    </location>
</feature>
<reference evidence="2" key="1">
    <citation type="submission" date="2020-12" db="EMBL/GenBank/DDBJ databases">
        <title>Geomonas sp. Red875, isolated from river sediment.</title>
        <authorList>
            <person name="Xu Z."/>
            <person name="Zhang Z."/>
            <person name="Masuda Y."/>
            <person name="Itoh H."/>
            <person name="Senoo K."/>
        </authorList>
    </citation>
    <scope>NUCLEOTIDE SEQUENCE</scope>
    <source>
        <strain evidence="2">Red875</strain>
    </source>
</reference>
<evidence type="ECO:0000313" key="2">
    <source>
        <dbReference type="EMBL" id="MBJ6727289.1"/>
    </source>
</evidence>
<keyword evidence="1" id="KW-0812">Transmembrane</keyword>
<dbReference type="EMBL" id="JAEMHM010000022">
    <property type="protein sequence ID" value="MBJ6727289.1"/>
    <property type="molecule type" value="Genomic_DNA"/>
</dbReference>
<feature type="transmembrane region" description="Helical" evidence="1">
    <location>
        <begin position="41"/>
        <end position="70"/>
    </location>
</feature>
<evidence type="ECO:0000313" key="3">
    <source>
        <dbReference type="Proteomes" id="UP000636888"/>
    </source>
</evidence>
<keyword evidence="3" id="KW-1185">Reference proteome</keyword>